<dbReference type="GO" id="GO:0070573">
    <property type="term" value="F:metallodipeptidase activity"/>
    <property type="evidence" value="ECO:0007669"/>
    <property type="project" value="InterPro"/>
</dbReference>
<evidence type="ECO:0000313" key="1">
    <source>
        <dbReference type="EMBL" id="PWS35932.1"/>
    </source>
</evidence>
<sequence>MAKAASRARDPLKRAIALLERVPLVDGHNDLAWVIRLDSEARGDVLRYDLTRIHPESDTDIPRLREGRVGAQVWAAYVPTDLPNPARATLEQIDTILRIEDAHPDVFLPARRASDIVRAHRAGKIASIIAVEGGVGLENSLGPLRVWHASGVRLLTLCHNGTLDWVDSATDAPRSNGLSPFGHAVIRELNRLGMMVDCAHVAPTVMHDVLDTSTAPVVFSHSNAFTLCAHPRNVPDDVLDRVKGTEGIVMATFVPDFTSEEVRAWMKPLREAHLRSTGGGWLQAIEAWEKDHGPRPLATLEQVADHVEYLANRIGTRRVGIGSDYFGVPTKPVGLMDVSRFPHLFAELIRRGWSEDHLADLAGGNFIRVMRAVEREGRRLRGIAPPGLGTVQQLDARPQAG</sequence>
<dbReference type="InterPro" id="IPR008257">
    <property type="entry name" value="Pept_M19"/>
</dbReference>
<dbReference type="RefSeq" id="WP_109872298.1">
    <property type="nucleotide sequence ID" value="NZ_QGNA01000004.1"/>
</dbReference>
<accession>A0A317FBV7</accession>
<comment type="caution">
    <text evidence="1">The sequence shown here is derived from an EMBL/GenBank/DDBJ whole genome shotgun (WGS) entry which is preliminary data.</text>
</comment>
<dbReference type="PANTHER" id="PTHR10443">
    <property type="entry name" value="MICROSOMAL DIPEPTIDASE"/>
    <property type="match status" value="1"/>
</dbReference>
<keyword evidence="2" id="KW-1185">Reference proteome</keyword>
<dbReference type="PANTHER" id="PTHR10443:SF12">
    <property type="entry name" value="DIPEPTIDASE"/>
    <property type="match status" value="1"/>
</dbReference>
<reference evidence="2" key="1">
    <citation type="submission" date="2018-05" db="EMBL/GenBank/DDBJ databases">
        <authorList>
            <person name="Du Z."/>
            <person name="Wang X."/>
        </authorList>
    </citation>
    <scope>NUCLEOTIDE SEQUENCE [LARGE SCALE GENOMIC DNA]</scope>
    <source>
        <strain evidence="2">CQN31</strain>
    </source>
</reference>
<organism evidence="1 2">
    <name type="scientific">Falsiroseomonas bella</name>
    <dbReference type="NCBI Taxonomy" id="2184016"/>
    <lineage>
        <taxon>Bacteria</taxon>
        <taxon>Pseudomonadati</taxon>
        <taxon>Pseudomonadota</taxon>
        <taxon>Alphaproteobacteria</taxon>
        <taxon>Acetobacterales</taxon>
        <taxon>Roseomonadaceae</taxon>
        <taxon>Falsiroseomonas</taxon>
    </lineage>
</organism>
<dbReference type="GO" id="GO:0006508">
    <property type="term" value="P:proteolysis"/>
    <property type="evidence" value="ECO:0007669"/>
    <property type="project" value="InterPro"/>
</dbReference>
<evidence type="ECO:0000313" key="2">
    <source>
        <dbReference type="Proteomes" id="UP000245765"/>
    </source>
</evidence>
<name>A0A317FBV7_9PROT</name>
<dbReference type="PROSITE" id="PS51365">
    <property type="entry name" value="RENAL_DIPEPTIDASE_2"/>
    <property type="match status" value="1"/>
</dbReference>
<dbReference type="Gene3D" id="3.20.20.140">
    <property type="entry name" value="Metal-dependent hydrolases"/>
    <property type="match status" value="1"/>
</dbReference>
<dbReference type="SUPFAM" id="SSF51556">
    <property type="entry name" value="Metallo-dependent hydrolases"/>
    <property type="match status" value="1"/>
</dbReference>
<gene>
    <name evidence="1" type="ORF">DFH01_20440</name>
</gene>
<protein>
    <submittedName>
        <fullName evidence="1">Membrane dipeptidase</fullName>
    </submittedName>
</protein>
<dbReference type="InterPro" id="IPR032466">
    <property type="entry name" value="Metal_Hydrolase"/>
</dbReference>
<dbReference type="CDD" id="cd01301">
    <property type="entry name" value="rDP_like"/>
    <property type="match status" value="1"/>
</dbReference>
<dbReference type="Pfam" id="PF01244">
    <property type="entry name" value="Peptidase_M19"/>
    <property type="match status" value="1"/>
</dbReference>
<dbReference type="AlphaFoldDB" id="A0A317FBV7"/>
<dbReference type="EMBL" id="QGNA01000004">
    <property type="protein sequence ID" value="PWS35932.1"/>
    <property type="molecule type" value="Genomic_DNA"/>
</dbReference>
<proteinExistence type="predicted"/>
<dbReference type="Proteomes" id="UP000245765">
    <property type="component" value="Unassembled WGS sequence"/>
</dbReference>
<dbReference type="OrthoDB" id="9804920at2"/>